<proteinExistence type="predicted"/>
<evidence type="ECO:0000256" key="1">
    <source>
        <dbReference type="SAM" id="Phobius"/>
    </source>
</evidence>
<dbReference type="GO" id="GO:0016787">
    <property type="term" value="F:hydrolase activity"/>
    <property type="evidence" value="ECO:0007669"/>
    <property type="project" value="UniProtKB-KW"/>
</dbReference>
<feature type="domain" description="AB hydrolase-1" evidence="2">
    <location>
        <begin position="69"/>
        <end position="164"/>
    </location>
</feature>
<evidence type="ECO:0000259" key="2">
    <source>
        <dbReference type="Pfam" id="PF00561"/>
    </source>
</evidence>
<gene>
    <name evidence="3" type="ordered locus">Anacy_3012</name>
</gene>
<keyword evidence="4" id="KW-1185">Reference proteome</keyword>
<keyword evidence="1" id="KW-0472">Membrane</keyword>
<dbReference type="STRING" id="272123.Anacy_3012"/>
<dbReference type="AlphaFoldDB" id="K9ZGW8"/>
<keyword evidence="1" id="KW-0812">Transmembrane</keyword>
<organism evidence="3 4">
    <name type="scientific">Anabaena cylindrica (strain ATCC 27899 / PCC 7122)</name>
    <dbReference type="NCBI Taxonomy" id="272123"/>
    <lineage>
        <taxon>Bacteria</taxon>
        <taxon>Bacillati</taxon>
        <taxon>Cyanobacteriota</taxon>
        <taxon>Cyanophyceae</taxon>
        <taxon>Nostocales</taxon>
        <taxon>Nostocaceae</taxon>
        <taxon>Anabaena</taxon>
    </lineage>
</organism>
<keyword evidence="3" id="KW-0378">Hydrolase</keyword>
<dbReference type="KEGG" id="acy:Anacy_3012"/>
<protein>
    <submittedName>
        <fullName evidence="3">Alpha/beta hydrolase fold protein</fullName>
    </submittedName>
</protein>
<name>K9ZGW8_ANACC</name>
<dbReference type="RefSeq" id="WP_015215060.1">
    <property type="nucleotide sequence ID" value="NC_019771.1"/>
</dbReference>
<accession>K9ZGW8</accession>
<feature type="transmembrane region" description="Helical" evidence="1">
    <location>
        <begin position="170"/>
        <end position="197"/>
    </location>
</feature>
<evidence type="ECO:0000313" key="3">
    <source>
        <dbReference type="EMBL" id="AFZ58431.1"/>
    </source>
</evidence>
<dbReference type="Proteomes" id="UP000010474">
    <property type="component" value="Chromosome"/>
</dbReference>
<sequence>MLSNLFNWQSLILLGITAYHQLANIQEKSKIPPIGKLIDVGGHKLHLYAAGEGKITIILDHSLGGIDGYFLVEELAKISRVCIYDRAGYGSSQSSNKPRTSEQIVKELHILLQKAEIEPPYILVGNSFGSYNMRLYAHYFPEEVVGMILTDGLHEKQMLAMPFSMQLLKLFFTGSFFIASLGAALGIVRFLGIIGAFEVIKKELRQFPATKLKIVKRSFYSSRHWLTMFREMCSLNTSGHQLQKADYFGNMPIVNIKAITFLKLGLGRFYFSISPADKLRDAIQSNLLLLSTDCEQLLTERSSHFVWIDEPEVILTAVRRVLEKVENTKY</sequence>
<dbReference type="InterPro" id="IPR000073">
    <property type="entry name" value="AB_hydrolase_1"/>
</dbReference>
<dbReference type="EMBL" id="CP003659">
    <property type="protein sequence ID" value="AFZ58431.1"/>
    <property type="molecule type" value="Genomic_DNA"/>
</dbReference>
<evidence type="ECO:0000313" key="4">
    <source>
        <dbReference type="Proteomes" id="UP000010474"/>
    </source>
</evidence>
<dbReference type="Gene3D" id="3.40.50.1820">
    <property type="entry name" value="alpha/beta hydrolase"/>
    <property type="match status" value="1"/>
</dbReference>
<dbReference type="PATRIC" id="fig|272123.3.peg.3289"/>
<dbReference type="OrthoDB" id="59888at2"/>
<keyword evidence="1" id="KW-1133">Transmembrane helix</keyword>
<dbReference type="HOGENOM" id="CLU_020336_9_0_3"/>
<dbReference type="InterPro" id="IPR029058">
    <property type="entry name" value="AB_hydrolase_fold"/>
</dbReference>
<dbReference type="Pfam" id="PF00561">
    <property type="entry name" value="Abhydrolase_1"/>
    <property type="match status" value="1"/>
</dbReference>
<dbReference type="SUPFAM" id="SSF53474">
    <property type="entry name" value="alpha/beta-Hydrolases"/>
    <property type="match status" value="1"/>
</dbReference>
<dbReference type="eggNOG" id="COG0596">
    <property type="taxonomic scope" value="Bacteria"/>
</dbReference>
<reference evidence="4" key="1">
    <citation type="journal article" date="2013" name="Proc. Natl. Acad. Sci. U.S.A.">
        <title>Improving the coverage of the cyanobacterial phylum using diversity-driven genome sequencing.</title>
        <authorList>
            <person name="Shih P.M."/>
            <person name="Wu D."/>
            <person name="Latifi A."/>
            <person name="Axen S.D."/>
            <person name="Fewer D.P."/>
            <person name="Talla E."/>
            <person name="Calteau A."/>
            <person name="Cai F."/>
            <person name="Tandeau de Marsac N."/>
            <person name="Rippka R."/>
            <person name="Herdman M."/>
            <person name="Sivonen K."/>
            <person name="Coursin T."/>
            <person name="Laurent T."/>
            <person name="Goodwin L."/>
            <person name="Nolan M."/>
            <person name="Davenport K.W."/>
            <person name="Han C.S."/>
            <person name="Rubin E.M."/>
            <person name="Eisen J.A."/>
            <person name="Woyke T."/>
            <person name="Gugger M."/>
            <person name="Kerfeld C.A."/>
        </authorList>
    </citation>
    <scope>NUCLEOTIDE SEQUENCE [LARGE SCALE GENOMIC DNA]</scope>
    <source>
        <strain evidence="4">ATCC 27899 / PCC 7122</strain>
    </source>
</reference>